<accession>A0AB38A6A9</accession>
<dbReference type="SUPFAM" id="SSF52540">
    <property type="entry name" value="P-loop containing nucleoside triphosphate hydrolases"/>
    <property type="match status" value="1"/>
</dbReference>
<comment type="caution">
    <text evidence="3">The sequence shown here is derived from an EMBL/GenBank/DDBJ whole genome shotgun (WGS) entry which is preliminary data.</text>
</comment>
<dbReference type="InterPro" id="IPR027417">
    <property type="entry name" value="P-loop_NTPase"/>
</dbReference>
<reference evidence="3 4" key="1">
    <citation type="submission" date="2016-10" db="EMBL/GenBank/DDBJ databases">
        <authorList>
            <person name="Varghese N."/>
            <person name="Submissions S."/>
        </authorList>
    </citation>
    <scope>NUCLEOTIDE SEQUENCE [LARGE SCALE GENOMIC DNA]</scope>
    <source>
        <strain evidence="3 4">DSM 20586</strain>
    </source>
</reference>
<evidence type="ECO:0008006" key="5">
    <source>
        <dbReference type="Google" id="ProtNLM"/>
    </source>
</evidence>
<gene>
    <name evidence="3" type="ORF">SAMN04489746_0764</name>
</gene>
<dbReference type="Gene3D" id="3.40.50.300">
    <property type="entry name" value="P-loop containing nucleotide triphosphate hydrolases"/>
    <property type="match status" value="1"/>
</dbReference>
<dbReference type="EMBL" id="FNSH01000001">
    <property type="protein sequence ID" value="SEB62732.1"/>
    <property type="molecule type" value="Genomic_DNA"/>
</dbReference>
<organism evidence="3 4">
    <name type="scientific">Atopobium minutum</name>
    <dbReference type="NCBI Taxonomy" id="1381"/>
    <lineage>
        <taxon>Bacteria</taxon>
        <taxon>Bacillati</taxon>
        <taxon>Actinomycetota</taxon>
        <taxon>Coriobacteriia</taxon>
        <taxon>Coriobacteriales</taxon>
        <taxon>Atopobiaceae</taxon>
        <taxon>Atopobium</taxon>
    </lineage>
</organism>
<dbReference type="PANTHER" id="PTHR33295">
    <property type="entry name" value="ATPASE"/>
    <property type="match status" value="1"/>
</dbReference>
<dbReference type="RefSeq" id="WP_002563141.1">
    <property type="nucleotide sequence ID" value="NZ_CALJSN010000007.1"/>
</dbReference>
<feature type="domain" description="DUF4143" evidence="2">
    <location>
        <begin position="228"/>
        <end position="395"/>
    </location>
</feature>
<evidence type="ECO:0000313" key="3">
    <source>
        <dbReference type="EMBL" id="SEB62732.1"/>
    </source>
</evidence>
<feature type="domain" description="AAA" evidence="1">
    <location>
        <begin position="18"/>
        <end position="160"/>
    </location>
</feature>
<evidence type="ECO:0000259" key="1">
    <source>
        <dbReference type="Pfam" id="PF13173"/>
    </source>
</evidence>
<protein>
    <recommendedName>
        <fullName evidence="5">ATPase</fullName>
    </recommendedName>
</protein>
<sequence length="441" mass="49672">MQRYALKKLKAWHDSMHRKPLIIRGARQVGKTWLVEEFAKQDFKHFASINFLDNEAIQQLFSGSLEPKRILTALGAYTNTNLFDGKTLLFLDEIQECPRAITSLKMLCEQTPHIPVIAAGSLLGVALNRENNAGSDTRISWPVGKVNYLDLFPMTFSEFLRALGKDRLADLITQKDYELMHVMSESFEDALRSYLYVGGMPAAVQAYISTGLLSEARQIQDALLIDYEHDFSKHVSSPLEAEHIRETWRSVPLQIARENGSKKFIYSQVRPGGRGRDYKDAISWLADAGLVTKVNKITRPGIPLSAYEDPSNFKLYLLDIGLLGAALHLNEKTLFDGDALFTHAKGVYSEQFICQQLIASKKQPTYWSADGKQNKAEVDFICECDGEVIPLEVKSAANVTSKSLAYFAKSYALSHCIRFSLAHYKDQGWMKNLPLYAIESL</sequence>
<evidence type="ECO:0000313" key="4">
    <source>
        <dbReference type="Proteomes" id="UP000183687"/>
    </source>
</evidence>
<dbReference type="InterPro" id="IPR041682">
    <property type="entry name" value="AAA_14"/>
</dbReference>
<dbReference type="InterPro" id="IPR025420">
    <property type="entry name" value="DUF4143"/>
</dbReference>
<name>A0AB38A6A9_9ACTN</name>
<dbReference type="AlphaFoldDB" id="A0AB38A6A9"/>
<dbReference type="Pfam" id="PF13173">
    <property type="entry name" value="AAA_14"/>
    <property type="match status" value="1"/>
</dbReference>
<evidence type="ECO:0000259" key="2">
    <source>
        <dbReference type="Pfam" id="PF13635"/>
    </source>
</evidence>
<dbReference type="Pfam" id="PF13635">
    <property type="entry name" value="DUF4143"/>
    <property type="match status" value="1"/>
</dbReference>
<dbReference type="PANTHER" id="PTHR33295:SF7">
    <property type="entry name" value="ATPASE"/>
    <property type="match status" value="1"/>
</dbReference>
<dbReference type="Proteomes" id="UP000183687">
    <property type="component" value="Unassembled WGS sequence"/>
</dbReference>
<proteinExistence type="predicted"/>